<dbReference type="Pfam" id="PF18480">
    <property type="entry name" value="DUF5615"/>
    <property type="match status" value="1"/>
</dbReference>
<gene>
    <name evidence="2" type="ORF">A19Y_2017</name>
</gene>
<evidence type="ECO:0000313" key="2">
    <source>
        <dbReference type="EMBL" id="KEI66987.1"/>
    </source>
</evidence>
<feature type="domain" description="DUF5615" evidence="1">
    <location>
        <begin position="3"/>
        <end position="70"/>
    </location>
</feature>
<accession>A0A073CGF5</accession>
<name>A0A073CGF5_PLAA1</name>
<sequence length="73" mass="8397">MDRLYADENFPLPIVKLLRLAGHDVLTTEEGGNSGLGIPDQDVLAYAVRNERAILTRNWDDFRQLHRAHPDHY</sequence>
<organism evidence="2 3">
    <name type="scientific">Planktothrix agardhii (strain NIVA-CYA 126/8)</name>
    <dbReference type="NCBI Taxonomy" id="388467"/>
    <lineage>
        <taxon>Bacteria</taxon>
        <taxon>Bacillati</taxon>
        <taxon>Cyanobacteriota</taxon>
        <taxon>Cyanophyceae</taxon>
        <taxon>Oscillatoriophycideae</taxon>
        <taxon>Oscillatoriales</taxon>
        <taxon>Microcoleaceae</taxon>
        <taxon>Planktothrix</taxon>
    </lineage>
</organism>
<evidence type="ECO:0000313" key="3">
    <source>
        <dbReference type="Proteomes" id="UP000027395"/>
    </source>
</evidence>
<dbReference type="RefSeq" id="WP_042157418.1">
    <property type="nucleotide sequence ID" value="NZ_CM002803.1"/>
</dbReference>
<keyword evidence="3" id="KW-1185">Reference proteome</keyword>
<dbReference type="EMBL" id="CM002803">
    <property type="protein sequence ID" value="KEI66987.1"/>
    <property type="molecule type" value="Genomic_DNA"/>
</dbReference>
<dbReference type="Proteomes" id="UP000027395">
    <property type="component" value="Chromosome"/>
</dbReference>
<dbReference type="InterPro" id="IPR041049">
    <property type="entry name" value="DUF5615"/>
</dbReference>
<dbReference type="PATRIC" id="fig|388467.6.peg.1963"/>
<dbReference type="STRING" id="388467.A19Y_2017"/>
<dbReference type="HOGENOM" id="CLU_197527_0_0_3"/>
<proteinExistence type="predicted"/>
<evidence type="ECO:0000259" key="1">
    <source>
        <dbReference type="Pfam" id="PF18480"/>
    </source>
</evidence>
<reference evidence="2 3" key="1">
    <citation type="journal article" date="2014" name="Appl. Environ. Microbiol.">
        <title>Elucidation of insertion elements encoded on plasmids and in vitro construction of shuttle vectors from the toxic cyanobacterium Planktothrix.</title>
        <authorList>
            <person name="Christiansen G."/>
            <person name="Goesmann A."/>
            <person name="Kurmayer R."/>
        </authorList>
    </citation>
    <scope>NUCLEOTIDE SEQUENCE [LARGE SCALE GENOMIC DNA]</scope>
    <source>
        <strain evidence="2 3">NIVA-CYA 126/8</strain>
    </source>
</reference>
<dbReference type="eggNOG" id="COG4634">
    <property type="taxonomic scope" value="Bacteria"/>
</dbReference>
<dbReference type="AlphaFoldDB" id="A0A073CGF5"/>
<protein>
    <recommendedName>
        <fullName evidence="1">DUF5615 domain-containing protein</fullName>
    </recommendedName>
</protein>